<dbReference type="PATRIC" id="fig|121290.4.peg.3444"/>
<comment type="caution">
    <text evidence="2">The sequence shown here is derived from an EMBL/GenBank/DDBJ whole genome shotgun (WGS) entry which is preliminary data.</text>
</comment>
<dbReference type="InterPro" id="IPR050228">
    <property type="entry name" value="Carboxylesterase_BioH"/>
</dbReference>
<evidence type="ECO:0000313" key="2">
    <source>
        <dbReference type="EMBL" id="KWT68487.1"/>
    </source>
</evidence>
<keyword evidence="3" id="KW-1185">Reference proteome</keyword>
<evidence type="ECO:0000259" key="1">
    <source>
        <dbReference type="Pfam" id="PF12697"/>
    </source>
</evidence>
<evidence type="ECO:0000313" key="3">
    <source>
        <dbReference type="Proteomes" id="UP000059074"/>
    </source>
</evidence>
<organism evidence="2 3">
    <name type="scientific">Hyphomicrobium sulfonivorans</name>
    <dbReference type="NCBI Taxonomy" id="121290"/>
    <lineage>
        <taxon>Bacteria</taxon>
        <taxon>Pseudomonadati</taxon>
        <taxon>Pseudomonadota</taxon>
        <taxon>Alphaproteobacteria</taxon>
        <taxon>Hyphomicrobiales</taxon>
        <taxon>Hyphomicrobiaceae</taxon>
        <taxon>Hyphomicrobium</taxon>
    </lineage>
</organism>
<dbReference type="PANTHER" id="PTHR43194">
    <property type="entry name" value="HYDROLASE ALPHA/BETA FOLD FAMILY"/>
    <property type="match status" value="1"/>
</dbReference>
<dbReference type="Gene3D" id="3.40.50.1820">
    <property type="entry name" value="alpha/beta hydrolase"/>
    <property type="match status" value="1"/>
</dbReference>
<protein>
    <recommendedName>
        <fullName evidence="1">AB hydrolase-1 domain-containing protein</fullName>
    </recommendedName>
</protein>
<dbReference type="InterPro" id="IPR000073">
    <property type="entry name" value="AB_hydrolase_1"/>
</dbReference>
<dbReference type="AlphaFoldDB" id="A0A120CVW7"/>
<proteinExistence type="predicted"/>
<accession>A0A120CVW7</accession>
<name>A0A120CVW7_HYPSL</name>
<sequence length="255" mass="27544">MTNTAVLIHGAFCGGWCFADMMPVLQQRGWECHAPDLPYHVPGPAQPADPRLAEQSVADYTRDMAAFVKQFSEPPVIFGHSMGGLIAQQLAAQGLAKAIVLLTPAAPWGVLPSTTREMALAKGLMQASPFWNKALNPSFEVAKGDSLASLSPEAQRRVFDMFSPESGKALFELFFWMFDAARATTVETHKVQCPVLVVAGADDLVISPETCRAVSGLYANSTFREEQGRGHFLVMEDGAAELAGRCADWIDAAVK</sequence>
<dbReference type="Pfam" id="PF12697">
    <property type="entry name" value="Abhydrolase_6"/>
    <property type="match status" value="1"/>
</dbReference>
<dbReference type="InterPro" id="IPR029058">
    <property type="entry name" value="AB_hydrolase_fold"/>
</dbReference>
<reference evidence="2 3" key="1">
    <citation type="submission" date="2015-10" db="EMBL/GenBank/DDBJ databases">
        <title>Transcriptomic analysis of a linuron degrading triple-species bacterial consortium.</title>
        <authorList>
            <person name="Albers P."/>
        </authorList>
    </citation>
    <scope>NUCLEOTIDE SEQUENCE [LARGE SCALE GENOMIC DNA]</scope>
    <source>
        <strain evidence="2 3">WDL6</strain>
    </source>
</reference>
<feature type="domain" description="AB hydrolase-1" evidence="1">
    <location>
        <begin position="6"/>
        <end position="243"/>
    </location>
</feature>
<dbReference type="STRING" id="121290.APY04_1813"/>
<dbReference type="PANTHER" id="PTHR43194:SF2">
    <property type="entry name" value="PEROXISOMAL MEMBRANE PROTEIN LPX1"/>
    <property type="match status" value="1"/>
</dbReference>
<dbReference type="Proteomes" id="UP000059074">
    <property type="component" value="Unassembled WGS sequence"/>
</dbReference>
<dbReference type="SUPFAM" id="SSF53474">
    <property type="entry name" value="alpha/beta-Hydrolases"/>
    <property type="match status" value="1"/>
</dbReference>
<gene>
    <name evidence="2" type="ORF">APY04_1813</name>
</gene>
<dbReference type="EMBL" id="LMTR01000057">
    <property type="protein sequence ID" value="KWT68487.1"/>
    <property type="molecule type" value="Genomic_DNA"/>
</dbReference>
<dbReference type="RefSeq" id="WP_068461728.1">
    <property type="nucleotide sequence ID" value="NZ_LMTR01000057.1"/>
</dbReference>